<gene>
    <name evidence="1" type="ORF">PRSM4_002</name>
</gene>
<proteinExistence type="predicted"/>
<evidence type="ECO:0000313" key="2">
    <source>
        <dbReference type="Proteomes" id="UP000006528"/>
    </source>
</evidence>
<dbReference type="OrthoDB" id="19711at10239"/>
<dbReference type="EMBL" id="GU071099">
    <property type="protein sequence ID" value="ADO98387.1"/>
    <property type="molecule type" value="Genomic_DNA"/>
</dbReference>
<dbReference type="GeneID" id="10327630"/>
<name>E3SLN9_9CAUD</name>
<dbReference type="KEGG" id="vg:10327630"/>
<sequence>MSKFFESQQVQEDLQSIFNFYKEISAETVRLGIMDKEEKLEHIEDCKALIDKQKTFYTRLCLASKEDKEAADMKNRVNALTSAFGYEDLIECMNAMVATLEAAAKRDDL</sequence>
<reference evidence="1 2" key="1">
    <citation type="journal article" date="2010" name="Environ. Microbiol.">
        <title>Genomic analysis of oceanic cyanobacterial myoviruses compared with T4-like myoviruses from diverse hosts and environments.</title>
        <authorList>
            <person name="Sullivan M.B."/>
            <person name="Huang K.H."/>
            <person name="Ignacio-Espinoza J.C."/>
            <person name="Berlin A.M."/>
            <person name="Kelly L."/>
            <person name="Weigele P.R."/>
            <person name="DeFrancesco A.S."/>
            <person name="Kern S.E."/>
            <person name="Thompson L.R."/>
            <person name="Young S."/>
            <person name="Yandava C."/>
            <person name="Fu R."/>
            <person name="Krastins B."/>
            <person name="Chase M."/>
            <person name="Sarracino D."/>
            <person name="Osburne M.S."/>
            <person name="Henn M.R."/>
            <person name="Chisholm S.W."/>
        </authorList>
    </citation>
    <scope>NUCLEOTIDE SEQUENCE [LARGE SCALE GENOMIC DNA]</scope>
    <source>
        <strain evidence="1">9303-10a</strain>
    </source>
</reference>
<dbReference type="Proteomes" id="UP000006528">
    <property type="component" value="Segment"/>
</dbReference>
<organism evidence="1 2">
    <name type="scientific">Prochlorococcus phage P-RSM4</name>
    <dbReference type="NCBI Taxonomy" id="444862"/>
    <lineage>
        <taxon>Viruses</taxon>
        <taxon>Duplodnaviria</taxon>
        <taxon>Heunggongvirae</taxon>
        <taxon>Uroviricota</taxon>
        <taxon>Caudoviricetes</taxon>
        <taxon>Pantevenvirales</taxon>
        <taxon>Kyanoviridae</taxon>
        <taxon>Thaumasvirus</taxon>
        <taxon>Thaumasvirus stim4</taxon>
    </lineage>
</organism>
<accession>E3SLN9</accession>
<evidence type="ECO:0000313" key="1">
    <source>
        <dbReference type="EMBL" id="ADO98387.1"/>
    </source>
</evidence>
<dbReference type="RefSeq" id="YP_004323132.1">
    <property type="nucleotide sequence ID" value="NC_015283.1"/>
</dbReference>
<dbReference type="Pfam" id="PF08855">
    <property type="entry name" value="DUF1825"/>
    <property type="match status" value="1"/>
</dbReference>
<dbReference type="InterPro" id="IPR014954">
    <property type="entry name" value="DUF1825"/>
</dbReference>
<protein>
    <submittedName>
        <fullName evidence="1">DUF1825 domain-containing protein</fullName>
    </submittedName>
</protein>